<evidence type="ECO:0000313" key="1">
    <source>
        <dbReference type="EMBL" id="PRX48956.1"/>
    </source>
</evidence>
<dbReference type="EMBL" id="PVNG01000039">
    <property type="protein sequence ID" value="PRX48956.1"/>
    <property type="molecule type" value="Genomic_DNA"/>
</dbReference>
<reference evidence="1 2" key="1">
    <citation type="submission" date="2018-03" db="EMBL/GenBank/DDBJ databases">
        <title>Genomic Encyclopedia of Type Strains, Phase III (KMG-III): the genomes of soil and plant-associated and newly described type strains.</title>
        <authorList>
            <person name="Whitman W."/>
        </authorList>
    </citation>
    <scope>NUCLEOTIDE SEQUENCE [LARGE SCALE GENOMIC DNA]</scope>
    <source>
        <strain evidence="1 2">CGMCC 4.7104</strain>
    </source>
</reference>
<dbReference type="AlphaFoldDB" id="A0A2T0LXV2"/>
<sequence>MDELEELAEMLLGAYALTNKLLSLLPIPIELPPIHTEESGGLLGAKAMERARIAMLDLPLDPVTTAIFRDLIFQWLIARDLCVLAVSVAPDPHRIYGLRAALARFSDLSVKAERQLGFDW</sequence>
<organism evidence="1 2">
    <name type="scientific">Nonomuraea fuscirosea</name>
    <dbReference type="NCBI Taxonomy" id="1291556"/>
    <lineage>
        <taxon>Bacteria</taxon>
        <taxon>Bacillati</taxon>
        <taxon>Actinomycetota</taxon>
        <taxon>Actinomycetes</taxon>
        <taxon>Streptosporangiales</taxon>
        <taxon>Streptosporangiaceae</taxon>
        <taxon>Nonomuraea</taxon>
    </lineage>
</organism>
<dbReference type="RefSeq" id="WP_106252810.1">
    <property type="nucleotide sequence ID" value="NZ_JBFAIL010000042.1"/>
</dbReference>
<name>A0A2T0LXV2_9ACTN</name>
<accession>A0A2T0LXV2</accession>
<dbReference type="Proteomes" id="UP000238312">
    <property type="component" value="Unassembled WGS sequence"/>
</dbReference>
<protein>
    <submittedName>
        <fullName evidence="1">Uncharacterized protein</fullName>
    </submittedName>
</protein>
<keyword evidence="2" id="KW-1185">Reference proteome</keyword>
<proteinExistence type="predicted"/>
<gene>
    <name evidence="1" type="ORF">B0I32_13949</name>
</gene>
<evidence type="ECO:0000313" key="2">
    <source>
        <dbReference type="Proteomes" id="UP000238312"/>
    </source>
</evidence>
<comment type="caution">
    <text evidence="1">The sequence shown here is derived from an EMBL/GenBank/DDBJ whole genome shotgun (WGS) entry which is preliminary data.</text>
</comment>